<name>A0A1G8VL53_9BACL</name>
<feature type="chain" id="PRO_5011638193" evidence="1">
    <location>
        <begin position="25"/>
        <end position="303"/>
    </location>
</feature>
<accession>A0A1G8VL53</accession>
<dbReference type="Gene3D" id="2.30.320.10">
    <property type="entry name" value="YwqG-like"/>
    <property type="match status" value="1"/>
</dbReference>
<dbReference type="InterPro" id="IPR035948">
    <property type="entry name" value="YwqG-like_sf"/>
</dbReference>
<dbReference type="OrthoDB" id="8856529at2"/>
<evidence type="ECO:0000313" key="3">
    <source>
        <dbReference type="Proteomes" id="UP000199050"/>
    </source>
</evidence>
<dbReference type="PANTHER" id="PTHR36436">
    <property type="entry name" value="SLL5081 PROTEIN"/>
    <property type="match status" value="1"/>
</dbReference>
<dbReference type="EMBL" id="FNDX01000021">
    <property type="protein sequence ID" value="SDJ66657.1"/>
    <property type="molecule type" value="Genomic_DNA"/>
</dbReference>
<reference evidence="3" key="1">
    <citation type="submission" date="2016-10" db="EMBL/GenBank/DDBJ databases">
        <authorList>
            <person name="Varghese N."/>
            <person name="Submissions S."/>
        </authorList>
    </citation>
    <scope>NUCLEOTIDE SEQUENCE [LARGE SCALE GENOMIC DNA]</scope>
    <source>
        <strain evidence="3">CGMCC 1.11012</strain>
    </source>
</reference>
<dbReference type="AlphaFoldDB" id="A0A1G8VL53"/>
<organism evidence="2 3">
    <name type="scientific">Paenibacillus typhae</name>
    <dbReference type="NCBI Taxonomy" id="1174501"/>
    <lineage>
        <taxon>Bacteria</taxon>
        <taxon>Bacillati</taxon>
        <taxon>Bacillota</taxon>
        <taxon>Bacilli</taxon>
        <taxon>Bacillales</taxon>
        <taxon>Paenibacillaceae</taxon>
        <taxon>Paenibacillus</taxon>
    </lineage>
</organism>
<gene>
    <name evidence="2" type="ORF">SAMN05216192_12163</name>
</gene>
<feature type="signal peptide" evidence="1">
    <location>
        <begin position="1"/>
        <end position="24"/>
    </location>
</feature>
<evidence type="ECO:0000313" key="2">
    <source>
        <dbReference type="EMBL" id="SDJ66657.1"/>
    </source>
</evidence>
<dbReference type="InterPro" id="IPR015315">
    <property type="entry name" value="DUF1963"/>
</dbReference>
<protein>
    <submittedName>
        <fullName evidence="2">Uncharacterized protein YwqG</fullName>
    </submittedName>
</protein>
<sequence>MNILKVLTGLVLLLRLLISGVATSDNPPVYEHPLASDQITDPSMREIRKMLEEAGLGAYWDTLKHQILPGFYMVPKMTDEADIELGASKIGGQPDMPASYQWPSWRNHPMSFVAQINLEEFPMNLVNPEYPSTGILYFFYVYDYELWYTDEDYDEDKMNNNVVYYAPDTAALVRRQPPAALSEEQIFKSALLEQKLELTLPDSDYLEANHLMNNKADLDRYALEFKPKFTDTYNRGIGFRFLGHMSALQYGGHPSDEILLFQADSDDQIGMEWDLSGLLHFFINADDFKKGFFENVYTNRVGT</sequence>
<dbReference type="RefSeq" id="WP_090716071.1">
    <property type="nucleotide sequence ID" value="NZ_FNDX01000021.1"/>
</dbReference>
<keyword evidence="3" id="KW-1185">Reference proteome</keyword>
<dbReference type="Pfam" id="PF09234">
    <property type="entry name" value="DUF1963"/>
    <property type="match status" value="1"/>
</dbReference>
<dbReference type="Proteomes" id="UP000199050">
    <property type="component" value="Unassembled WGS sequence"/>
</dbReference>
<proteinExistence type="predicted"/>
<keyword evidence="1" id="KW-0732">Signal</keyword>
<evidence type="ECO:0000256" key="1">
    <source>
        <dbReference type="SAM" id="SignalP"/>
    </source>
</evidence>
<dbReference type="SUPFAM" id="SSF103032">
    <property type="entry name" value="Hypothetical protein YwqG"/>
    <property type="match status" value="1"/>
</dbReference>
<dbReference type="PANTHER" id="PTHR36436:SF6">
    <property type="entry name" value="SLL5081 PROTEIN"/>
    <property type="match status" value="1"/>
</dbReference>
<dbReference type="STRING" id="1174501.SAMN05216192_12163"/>